<protein>
    <recommendedName>
        <fullName evidence="3">Phytase-like domain-containing protein</fullName>
    </recommendedName>
</protein>
<keyword evidence="2" id="KW-1185">Reference proteome</keyword>
<comment type="caution">
    <text evidence="1">The sequence shown here is derived from an EMBL/GenBank/DDBJ whole genome shotgun (WGS) entry which is preliminary data.</text>
</comment>
<evidence type="ECO:0000313" key="2">
    <source>
        <dbReference type="Proteomes" id="UP001200313"/>
    </source>
</evidence>
<organism evidence="1 2">
    <name type="scientific">Intestinimonas massiliensis</name>
    <name type="common">ex Afouda et al. 2020</name>
    <dbReference type="NCBI Taxonomy" id="1673721"/>
    <lineage>
        <taxon>Bacteria</taxon>
        <taxon>Bacillati</taxon>
        <taxon>Bacillota</taxon>
        <taxon>Clostridia</taxon>
        <taxon>Eubacteriales</taxon>
        <taxon>Intestinimonas</taxon>
    </lineage>
</organism>
<sequence>MRAPRTPLTTEFRGGYRAVRGRLENLFCPNARRRGGRLIAVVALLAGLAGSLVACQTDAEVPYGVYAGDGLVCQFPFLSYRPSQASTEQWRVTLTQEVLFSTFPEAVVEQASPTCTELDFEEATAAGFAEYGAFAPDLSGFTDRRAWSVEGLGVLLRLDDQLWLALPFPDGIFLRVYRLTPATDSPMRQSTLAGLLAAAFSEPDPEGRDTWELLCDLPGDGCTLGVLRYAAGSHAGGFGSLLLGVVDNRSHQPLSPAVELRGDDNQLAVWTSEGLTWLLCTGSTTYQGVESGSARLFSFDGRTLTSVTELPESARVKSIAADQSLDLPIGAETMFDPDQSAGFWAAHKAVPIHGGLDLYAQNPDWRPNRQADGAQWEFLCTILLAPDPIPDEGVVTP</sequence>
<dbReference type="EMBL" id="JAKNJB010000026">
    <property type="protein sequence ID" value="MCG4528115.1"/>
    <property type="molecule type" value="Genomic_DNA"/>
</dbReference>
<gene>
    <name evidence="1" type="ORF">L0P79_13735</name>
</gene>
<proteinExistence type="predicted"/>
<dbReference type="Proteomes" id="UP001200313">
    <property type="component" value="Unassembled WGS sequence"/>
</dbReference>
<evidence type="ECO:0000313" key="1">
    <source>
        <dbReference type="EMBL" id="MCG4528115.1"/>
    </source>
</evidence>
<reference evidence="1 2" key="1">
    <citation type="submission" date="2022-01" db="EMBL/GenBank/DDBJ databases">
        <title>Collection of gut derived symbiotic bacterial strains cultured from healthy donors.</title>
        <authorList>
            <person name="Lin H."/>
            <person name="Kohout C."/>
            <person name="Waligurski E."/>
            <person name="Pamer E.G."/>
        </authorList>
    </citation>
    <scope>NUCLEOTIDE SEQUENCE [LARGE SCALE GENOMIC DNA]</scope>
    <source>
        <strain evidence="1 2">DFI.3.7</strain>
    </source>
</reference>
<accession>A0ABS9MC73</accession>
<name>A0ABS9MC73_9FIRM</name>
<evidence type="ECO:0008006" key="3">
    <source>
        <dbReference type="Google" id="ProtNLM"/>
    </source>
</evidence>
<dbReference type="RefSeq" id="WP_238074591.1">
    <property type="nucleotide sequence ID" value="NZ_JAKNJB010000026.1"/>
</dbReference>